<dbReference type="InterPro" id="IPR050349">
    <property type="entry name" value="WD_LIS1/nudF_dynein_reg"/>
</dbReference>
<sequence>IESSTKTTSLSFLSSLGGHLTAGYFDDSAVCSPTSSQNHLAAMMAYTTSYDGSNYGIQVGQNLGHITNHFPCLRDLRTTNPHHDKDRIQSTNGGLLKDSYCWILDNEEFQQWQDNQSNGLLWIRGDPGKGKTMLLCGIIEELTRRFGNTANISFFFCQATDRRINNATAVLRGLMYSLVEKQPSLISYVRSQYDKAGKALFEDINAWDALLRIFTDVLKDPTLQRTYLIIDALDECTTGLPSLLDLVTRVSSAYSQIKWIVSSRNWPEIEERFNTTRTAPISLELNEASVSEAVSKFIQHKVHYLAKVKKYSDETRDTIYRHLSYNSQGTFLWVALVCQDLNRISRRHAIKKLEEFPPGLNALYGRMIDQVRNSVDAELCKRILAIMSIVYRPIAFQELASVIELSDDLLSDNEALTEIISTCGSFLTLRDDTIIFVHQSAKEYLLSEARNEIFPCGKEAGHHTIFLRSLQAMFKTLRRSNFPGLTIDQVRRPSSNPLAHVQYACVYWVDHLQDGSYHESGDASLDEGGLVDLFLRQKYLHWLEALSNLGSLYHGIVAMLRLERLLQGEPHALLHQVRDASRFIRYHRLAIQSSPLQVYCSSLIFSPLQSITRKCYQNESPSWVLNEPVAENHWSPCLQTLEGHSHQINSIDWSKDRSRLASASSDNTVRIWDSTTGQCASTLEGHDRSVNSITWSPGGGRLASASHDKTVKIWDPITGQCVSTLEGHSKSVIAIAWSQDGSRLASMSEDKTARIWDLATSRCIFTIGEFHGERYPGPMMWIAWSQDGSRLASASRDNIVKIWDPVTGQCTLSLEGHSTSVSSVSWSQDGKQLASVSLDNTVRIWDPATGHCASTLRGQSGWVKSIVWTQDGSRLASWSNDNIVRIWDPATGQCTSTLEGHSAPVNSISWSQEGSRLASASDDKTVRIWDPATGQCTSTLEGHSAPVSSISWSQGGSQLASASADKTVKIWDTTTGHCASTLERHSDEVISIVWSQDGSRLASASWDRTARIWNPVTGHCTSTLEGHSGPIMSISWSQDGSRLASASQDKTVRIWNPITGHCTSTLEGHSRQVNSVAWSQDGSRLASTSFDNTVRIWDPATGHCTLTLEGQSGWLRSIAWSQDGSRLALASLDNSIRILDPSTGQCKLNLEGHSGTVSSIGWSTGGDRLASVSDDKTVRIWDSATGQCKRTLLIDSPGFVQFDKLNHNRLHTTIGTLDIASDGFGTSASNSSTSLPEIRGFGLNSDFSWVTHNGVNLLWLPVEYRPVSAPLFAIFATTVAICCPSSRILFLSLSERSSLSRF</sequence>
<name>A0A9W9IV29_9EURO</name>
<dbReference type="InterPro" id="IPR001680">
    <property type="entry name" value="WD40_rpt"/>
</dbReference>
<comment type="caution">
    <text evidence="5">The sequence shown here is derived from an EMBL/GenBank/DDBJ whole genome shotgun (WGS) entry which is preliminary data.</text>
</comment>
<evidence type="ECO:0000313" key="6">
    <source>
        <dbReference type="Proteomes" id="UP001150879"/>
    </source>
</evidence>
<protein>
    <recommendedName>
        <fullName evidence="4">NACHT domain-containing protein</fullName>
    </recommendedName>
</protein>
<dbReference type="CDD" id="cd00200">
    <property type="entry name" value="WD40"/>
    <property type="match status" value="2"/>
</dbReference>
<dbReference type="SMART" id="SM00320">
    <property type="entry name" value="WD40"/>
    <property type="match status" value="13"/>
</dbReference>
<feature type="non-terminal residue" evidence="5">
    <location>
        <position position="1302"/>
    </location>
</feature>
<dbReference type="SUPFAM" id="SSF52540">
    <property type="entry name" value="P-loop containing nucleoside triphosphate hydrolases"/>
    <property type="match status" value="1"/>
</dbReference>
<keyword evidence="2" id="KW-0677">Repeat</keyword>
<dbReference type="InterPro" id="IPR015943">
    <property type="entry name" value="WD40/YVTN_repeat-like_dom_sf"/>
</dbReference>
<evidence type="ECO:0000259" key="4">
    <source>
        <dbReference type="PROSITE" id="PS50837"/>
    </source>
</evidence>
<organism evidence="5 6">
    <name type="scientific">Penicillium cf. griseofulvum</name>
    <dbReference type="NCBI Taxonomy" id="2972120"/>
    <lineage>
        <taxon>Eukaryota</taxon>
        <taxon>Fungi</taxon>
        <taxon>Dikarya</taxon>
        <taxon>Ascomycota</taxon>
        <taxon>Pezizomycotina</taxon>
        <taxon>Eurotiomycetes</taxon>
        <taxon>Eurotiomycetidae</taxon>
        <taxon>Eurotiales</taxon>
        <taxon>Aspergillaceae</taxon>
        <taxon>Penicillium</taxon>
    </lineage>
</organism>
<keyword evidence="1 3" id="KW-0853">WD repeat</keyword>
<gene>
    <name evidence="5" type="ORF">N7472_009643</name>
</gene>
<dbReference type="Gene3D" id="3.40.50.300">
    <property type="entry name" value="P-loop containing nucleotide triphosphate hydrolases"/>
    <property type="match status" value="1"/>
</dbReference>
<dbReference type="InterPro" id="IPR007111">
    <property type="entry name" value="NACHT_NTPase"/>
</dbReference>
<feature type="repeat" description="WD" evidence="3">
    <location>
        <begin position="641"/>
        <end position="682"/>
    </location>
</feature>
<proteinExistence type="predicted"/>
<feature type="repeat" description="WD" evidence="3">
    <location>
        <begin position="725"/>
        <end position="766"/>
    </location>
</feature>
<dbReference type="Pfam" id="PF23389">
    <property type="entry name" value="Beta-prop_WDR19_1st"/>
    <property type="match status" value="1"/>
</dbReference>
<dbReference type="InterPro" id="IPR056884">
    <property type="entry name" value="NPHP3-like_N"/>
</dbReference>
<accession>A0A9W9IV29</accession>
<feature type="domain" description="NACHT" evidence="4">
    <location>
        <begin position="119"/>
        <end position="264"/>
    </location>
</feature>
<feature type="repeat" description="WD" evidence="3">
    <location>
        <begin position="1108"/>
        <end position="1149"/>
    </location>
</feature>
<dbReference type="Proteomes" id="UP001150879">
    <property type="component" value="Unassembled WGS sequence"/>
</dbReference>
<dbReference type="InterPro" id="IPR054471">
    <property type="entry name" value="GPIID_WHD"/>
</dbReference>
<reference evidence="5" key="1">
    <citation type="submission" date="2022-11" db="EMBL/GenBank/DDBJ databases">
        <authorList>
            <person name="Petersen C."/>
        </authorList>
    </citation>
    <scope>NUCLEOTIDE SEQUENCE</scope>
    <source>
        <strain evidence="5">IBT 16849</strain>
    </source>
</reference>
<feature type="repeat" description="WD" evidence="3">
    <location>
        <begin position="782"/>
        <end position="813"/>
    </location>
</feature>
<feature type="repeat" description="WD" evidence="3">
    <location>
        <begin position="1150"/>
        <end position="1191"/>
    </location>
</feature>
<reference evidence="5" key="2">
    <citation type="journal article" date="2023" name="IMA Fungus">
        <title>Comparative genomic study of the Penicillium genus elucidates a diverse pangenome and 15 lateral gene transfer events.</title>
        <authorList>
            <person name="Petersen C."/>
            <person name="Sorensen T."/>
            <person name="Nielsen M.R."/>
            <person name="Sondergaard T.E."/>
            <person name="Sorensen J.L."/>
            <person name="Fitzpatrick D.A."/>
            <person name="Frisvad J.C."/>
            <person name="Nielsen K.L."/>
        </authorList>
    </citation>
    <scope>NUCLEOTIDE SEQUENCE</scope>
    <source>
        <strain evidence="5">IBT 16849</strain>
    </source>
</reference>
<dbReference type="InterPro" id="IPR036322">
    <property type="entry name" value="WD40_repeat_dom_sf"/>
</dbReference>
<dbReference type="SUPFAM" id="SSF50978">
    <property type="entry name" value="WD40 repeat-like"/>
    <property type="match status" value="2"/>
</dbReference>
<keyword evidence="6" id="KW-1185">Reference proteome</keyword>
<dbReference type="Pfam" id="PF24883">
    <property type="entry name" value="NPHP3_N"/>
    <property type="match status" value="1"/>
</dbReference>
<feature type="repeat" description="WD" evidence="3">
    <location>
        <begin position="683"/>
        <end position="724"/>
    </location>
</feature>
<feature type="repeat" description="WD" evidence="3">
    <location>
        <begin position="1066"/>
        <end position="1107"/>
    </location>
</feature>
<dbReference type="InterPro" id="IPR027417">
    <property type="entry name" value="P-loop_NTPase"/>
</dbReference>
<evidence type="ECO:0000256" key="1">
    <source>
        <dbReference type="ARBA" id="ARBA00022574"/>
    </source>
</evidence>
<feature type="repeat" description="WD" evidence="3">
    <location>
        <begin position="940"/>
        <end position="981"/>
    </location>
</feature>
<dbReference type="PRINTS" id="PR00320">
    <property type="entry name" value="GPROTEINBRPT"/>
</dbReference>
<evidence type="ECO:0000256" key="3">
    <source>
        <dbReference type="PROSITE-ProRule" id="PRU00221"/>
    </source>
</evidence>
<dbReference type="PROSITE" id="PS50082">
    <property type="entry name" value="WD_REPEATS_2"/>
    <property type="match status" value="13"/>
</dbReference>
<dbReference type="EMBL" id="JAPQKP010000006">
    <property type="protein sequence ID" value="KAJ5184803.1"/>
    <property type="molecule type" value="Genomic_DNA"/>
</dbReference>
<dbReference type="InterPro" id="IPR020472">
    <property type="entry name" value="WD40_PAC1"/>
</dbReference>
<feature type="repeat" description="WD" evidence="3">
    <location>
        <begin position="982"/>
        <end position="1023"/>
    </location>
</feature>
<dbReference type="Pfam" id="PF00400">
    <property type="entry name" value="WD40"/>
    <property type="match status" value="9"/>
</dbReference>
<dbReference type="InterPro" id="IPR019775">
    <property type="entry name" value="WD40_repeat_CS"/>
</dbReference>
<feature type="repeat" description="WD" evidence="3">
    <location>
        <begin position="1024"/>
        <end position="1065"/>
    </location>
</feature>
<dbReference type="FunFam" id="3.40.50.300:FF:001638">
    <property type="entry name" value="NACHT and WD40 domain protein"/>
    <property type="match status" value="1"/>
</dbReference>
<evidence type="ECO:0000313" key="5">
    <source>
        <dbReference type="EMBL" id="KAJ5184803.1"/>
    </source>
</evidence>
<dbReference type="PROSITE" id="PS50837">
    <property type="entry name" value="NACHT"/>
    <property type="match status" value="1"/>
</dbReference>
<dbReference type="Gene3D" id="2.130.10.10">
    <property type="entry name" value="YVTN repeat-like/Quinoprotein amine dehydrogenase"/>
    <property type="match status" value="7"/>
</dbReference>
<dbReference type="InterPro" id="IPR057855">
    <property type="entry name" value="Beta-prop_WDR19_1st"/>
</dbReference>
<dbReference type="Pfam" id="PF22939">
    <property type="entry name" value="WHD_GPIID"/>
    <property type="match status" value="1"/>
</dbReference>
<feature type="repeat" description="WD" evidence="3">
    <location>
        <begin position="814"/>
        <end position="855"/>
    </location>
</feature>
<evidence type="ECO:0000256" key="2">
    <source>
        <dbReference type="ARBA" id="ARBA00022737"/>
    </source>
</evidence>
<feature type="repeat" description="WD" evidence="3">
    <location>
        <begin position="898"/>
        <end position="939"/>
    </location>
</feature>
<dbReference type="PROSITE" id="PS00678">
    <property type="entry name" value="WD_REPEATS_1"/>
    <property type="match status" value="3"/>
</dbReference>
<dbReference type="PROSITE" id="PS50294">
    <property type="entry name" value="WD_REPEATS_REGION"/>
    <property type="match status" value="12"/>
</dbReference>
<dbReference type="PANTHER" id="PTHR44129">
    <property type="entry name" value="WD REPEAT-CONTAINING PROTEIN POP1"/>
    <property type="match status" value="1"/>
</dbReference>
<feature type="repeat" description="WD" evidence="3">
    <location>
        <begin position="856"/>
        <end position="897"/>
    </location>
</feature>